<name>A0ABQ0L6D5_MYCCL</name>
<feature type="compositionally biased region" description="Basic residues" evidence="1">
    <location>
        <begin position="1"/>
        <end position="10"/>
    </location>
</feature>
<feature type="compositionally biased region" description="Basic residues" evidence="1">
    <location>
        <begin position="113"/>
        <end position="122"/>
    </location>
</feature>
<reference evidence="2" key="1">
    <citation type="submission" date="2014-09" db="EMBL/GenBank/DDBJ databases">
        <title>Genome sequence of the luminous mushroom Mycena chlorophos for searching fungal bioluminescence genes.</title>
        <authorList>
            <person name="Tanaka Y."/>
            <person name="Kasuga D."/>
            <person name="Oba Y."/>
            <person name="Hase S."/>
            <person name="Sato K."/>
            <person name="Oba Y."/>
            <person name="Sakakibara Y."/>
        </authorList>
    </citation>
    <scope>NUCLEOTIDE SEQUENCE</scope>
</reference>
<feature type="region of interest" description="Disordered" evidence="1">
    <location>
        <begin position="51"/>
        <end position="72"/>
    </location>
</feature>
<evidence type="ECO:0000313" key="2">
    <source>
        <dbReference type="EMBL" id="GAT45416.1"/>
    </source>
</evidence>
<dbReference type="EMBL" id="DF841290">
    <property type="protein sequence ID" value="GAT45416.1"/>
    <property type="molecule type" value="Genomic_DNA"/>
</dbReference>
<feature type="region of interest" description="Disordered" evidence="1">
    <location>
        <begin position="1"/>
        <end position="23"/>
    </location>
</feature>
<protein>
    <submittedName>
        <fullName evidence="2">Uncharacterized protein</fullName>
    </submittedName>
</protein>
<keyword evidence="3" id="KW-1185">Reference proteome</keyword>
<evidence type="ECO:0000313" key="3">
    <source>
        <dbReference type="Proteomes" id="UP000815677"/>
    </source>
</evidence>
<gene>
    <name evidence="2" type="ORF">MCHLO_02996</name>
</gene>
<sequence length="245" mass="27186">MATRTKRARSQNHATPEHRWPRRAFSHPHFHHVPHLLRPSHTRRGKPQTLLPLGNTQTIGPPSAHARDSSRVAEASLLWPRRATEPFGDQHIRSLKSWPTRNSNTAAPDSSRRARRLRHRPSPNHALAHSQSADAGSTLLLCLRAEPPSTTRSHTQRLILNADSLALPQAQPRRWQHPLPPQTGASEHSAPPGTSPLRATTIYGTKHHGSPTACGRLVPQMARHNSLLSAVSEPLSHLKTATRCR</sequence>
<evidence type="ECO:0000256" key="1">
    <source>
        <dbReference type="SAM" id="MobiDB-lite"/>
    </source>
</evidence>
<dbReference type="Proteomes" id="UP000815677">
    <property type="component" value="Unassembled WGS sequence"/>
</dbReference>
<organism evidence="2 3">
    <name type="scientific">Mycena chlorophos</name>
    <name type="common">Agaric fungus</name>
    <name type="synonym">Agaricus chlorophos</name>
    <dbReference type="NCBI Taxonomy" id="658473"/>
    <lineage>
        <taxon>Eukaryota</taxon>
        <taxon>Fungi</taxon>
        <taxon>Dikarya</taxon>
        <taxon>Basidiomycota</taxon>
        <taxon>Agaricomycotina</taxon>
        <taxon>Agaricomycetes</taxon>
        <taxon>Agaricomycetidae</taxon>
        <taxon>Agaricales</taxon>
        <taxon>Marasmiineae</taxon>
        <taxon>Mycenaceae</taxon>
        <taxon>Mycena</taxon>
    </lineage>
</organism>
<accession>A0ABQ0L6D5</accession>
<feature type="region of interest" description="Disordered" evidence="1">
    <location>
        <begin position="174"/>
        <end position="211"/>
    </location>
</feature>
<feature type="region of interest" description="Disordered" evidence="1">
    <location>
        <begin position="88"/>
        <end position="132"/>
    </location>
</feature>
<proteinExistence type="predicted"/>